<sequence>SSTNSPAPSKSTYPNESDSPYGVSDDHRHSFPHTTTTNVFREPIKEEDEELEDEPSGKDLKENKVNDETNVYLFTFEINVLSNELSLSHLKCLFSYDA</sequence>
<gene>
    <name evidence="2" type="ORF">SMRZ_LOCUS19917</name>
</gene>
<feature type="region of interest" description="Disordered" evidence="1">
    <location>
        <begin position="1"/>
        <end position="63"/>
    </location>
</feature>
<reference evidence="2 3" key="1">
    <citation type="submission" date="2018-11" db="EMBL/GenBank/DDBJ databases">
        <authorList>
            <consortium name="Pathogen Informatics"/>
        </authorList>
    </citation>
    <scope>NUCLEOTIDE SEQUENCE [LARGE SCALE GENOMIC DNA]</scope>
    <source>
        <strain evidence="2 3">Zambia</strain>
    </source>
</reference>
<feature type="compositionally biased region" description="Polar residues" evidence="1">
    <location>
        <begin position="1"/>
        <end position="18"/>
    </location>
</feature>
<feature type="compositionally biased region" description="Acidic residues" evidence="1">
    <location>
        <begin position="45"/>
        <end position="54"/>
    </location>
</feature>
<dbReference type="STRING" id="48269.A0A183MV42"/>
<accession>A0A183MV42</accession>
<dbReference type="Proteomes" id="UP000277204">
    <property type="component" value="Unassembled WGS sequence"/>
</dbReference>
<dbReference type="AlphaFoldDB" id="A0A183MV42"/>
<name>A0A183MV42_9TREM</name>
<evidence type="ECO:0000256" key="1">
    <source>
        <dbReference type="SAM" id="MobiDB-lite"/>
    </source>
</evidence>
<evidence type="ECO:0000313" key="2">
    <source>
        <dbReference type="EMBL" id="VDP33414.1"/>
    </source>
</evidence>
<proteinExistence type="predicted"/>
<evidence type="ECO:0000313" key="3">
    <source>
        <dbReference type="Proteomes" id="UP000277204"/>
    </source>
</evidence>
<dbReference type="EMBL" id="UZAI01018117">
    <property type="protein sequence ID" value="VDP33414.1"/>
    <property type="molecule type" value="Genomic_DNA"/>
</dbReference>
<organism evidence="2 3">
    <name type="scientific">Schistosoma margrebowiei</name>
    <dbReference type="NCBI Taxonomy" id="48269"/>
    <lineage>
        <taxon>Eukaryota</taxon>
        <taxon>Metazoa</taxon>
        <taxon>Spiralia</taxon>
        <taxon>Lophotrochozoa</taxon>
        <taxon>Platyhelminthes</taxon>
        <taxon>Trematoda</taxon>
        <taxon>Digenea</taxon>
        <taxon>Strigeidida</taxon>
        <taxon>Schistosomatoidea</taxon>
        <taxon>Schistosomatidae</taxon>
        <taxon>Schistosoma</taxon>
    </lineage>
</organism>
<keyword evidence="3" id="KW-1185">Reference proteome</keyword>
<protein>
    <submittedName>
        <fullName evidence="2">Uncharacterized protein</fullName>
    </submittedName>
</protein>
<feature type="non-terminal residue" evidence="2">
    <location>
        <position position="1"/>
    </location>
</feature>